<feature type="region of interest" description="Disordered" evidence="6">
    <location>
        <begin position="679"/>
        <end position="703"/>
    </location>
</feature>
<dbReference type="InterPro" id="IPR001965">
    <property type="entry name" value="Znf_PHD"/>
</dbReference>
<evidence type="ECO:0000313" key="9">
    <source>
        <dbReference type="RefSeq" id="XP_013065513.2"/>
    </source>
</evidence>
<evidence type="ECO:0000256" key="4">
    <source>
        <dbReference type="PROSITE-ProRule" id="PRU00146"/>
    </source>
</evidence>
<dbReference type="PROSITE" id="PS01359">
    <property type="entry name" value="ZF_PHD_1"/>
    <property type="match status" value="1"/>
</dbReference>
<dbReference type="SMART" id="SM00249">
    <property type="entry name" value="PHD"/>
    <property type="match status" value="1"/>
</dbReference>
<accession>A0A9U8DXA5</accession>
<evidence type="ECO:0000256" key="3">
    <source>
        <dbReference type="ARBA" id="ARBA00022833"/>
    </source>
</evidence>
<dbReference type="InterPro" id="IPR019786">
    <property type="entry name" value="Zinc_finger_PHD-type_CS"/>
</dbReference>
<dbReference type="GeneID" id="106054267"/>
<evidence type="ECO:0000256" key="6">
    <source>
        <dbReference type="SAM" id="MobiDB-lite"/>
    </source>
</evidence>
<evidence type="ECO:0000256" key="2">
    <source>
        <dbReference type="ARBA" id="ARBA00022771"/>
    </source>
</evidence>
<dbReference type="RefSeq" id="XP_013065513.2">
    <property type="nucleotide sequence ID" value="XM_013210059.2"/>
</dbReference>
<dbReference type="Gene3D" id="3.30.40.10">
    <property type="entry name" value="Zinc/RING finger domain, C3HC4 (zinc finger)"/>
    <property type="match status" value="1"/>
</dbReference>
<dbReference type="AlphaFoldDB" id="A0A9U8DXA5"/>
<dbReference type="PANTHER" id="PTHR24102">
    <property type="entry name" value="PHD FINGER PROTEIN"/>
    <property type="match status" value="1"/>
</dbReference>
<dbReference type="SUPFAM" id="SSF57903">
    <property type="entry name" value="FYVE/PHD zinc finger"/>
    <property type="match status" value="1"/>
</dbReference>
<feature type="region of interest" description="Disordered" evidence="6">
    <location>
        <begin position="434"/>
        <end position="466"/>
    </location>
</feature>
<keyword evidence="1" id="KW-0479">Metal-binding</keyword>
<evidence type="ECO:0000313" key="8">
    <source>
        <dbReference type="Proteomes" id="UP001165740"/>
    </source>
</evidence>
<keyword evidence="8" id="KW-1185">Reference proteome</keyword>
<evidence type="ECO:0000256" key="5">
    <source>
        <dbReference type="SAM" id="Coils"/>
    </source>
</evidence>
<feature type="coiled-coil region" evidence="5">
    <location>
        <begin position="33"/>
        <end position="60"/>
    </location>
</feature>
<dbReference type="CDD" id="cd15523">
    <property type="entry name" value="PHD_PHF21A"/>
    <property type="match status" value="1"/>
</dbReference>
<keyword evidence="2 4" id="KW-0863">Zinc-finger</keyword>
<feature type="compositionally biased region" description="Basic and acidic residues" evidence="6">
    <location>
        <begin position="448"/>
        <end position="466"/>
    </location>
</feature>
<dbReference type="Proteomes" id="UP001165740">
    <property type="component" value="Chromosome 10"/>
</dbReference>
<dbReference type="InterPro" id="IPR011011">
    <property type="entry name" value="Znf_FYVE_PHD"/>
</dbReference>
<dbReference type="KEGG" id="bgt:106054267"/>
<gene>
    <name evidence="9" type="primary">LOC106054267</name>
</gene>
<dbReference type="InterPro" id="IPR019787">
    <property type="entry name" value="Znf_PHD-finger"/>
</dbReference>
<dbReference type="InterPro" id="IPR013083">
    <property type="entry name" value="Znf_RING/FYVE/PHD"/>
</dbReference>
<keyword evidence="3" id="KW-0862">Zinc</keyword>
<evidence type="ECO:0000256" key="1">
    <source>
        <dbReference type="ARBA" id="ARBA00022723"/>
    </source>
</evidence>
<protein>
    <submittedName>
        <fullName evidence="9">PHD finger protein 21A-like</fullName>
    </submittedName>
</protein>
<dbReference type="PANTHER" id="PTHR24102:SF28">
    <property type="entry name" value="PHD-TYPE DOMAIN-CONTAINING PROTEIN"/>
    <property type="match status" value="1"/>
</dbReference>
<feature type="domain" description="PHD-type" evidence="7">
    <location>
        <begin position="549"/>
        <end position="596"/>
    </location>
</feature>
<dbReference type="Pfam" id="PF00628">
    <property type="entry name" value="PHD"/>
    <property type="match status" value="1"/>
</dbReference>
<evidence type="ECO:0000259" key="7">
    <source>
        <dbReference type="PROSITE" id="PS50016"/>
    </source>
</evidence>
<sequence length="703" mass="76087">MSRMELNNIQTKLKTAIQNHQMLVVKIKGDSQNVTLKKGLLELQEEIKRLSDEQKKIVVKLRESLVKPQNHTPLAPVLGSEGTMTSIGQQVLNFPSQGAGGVLPVSMLAVPIAHMQQPAVSMYLHSASGVPLSPATSISLMPASILASGCSIINSEGTISLANNLNNLLHGNIALNTFDNGFGSLSNAQFTSSGSTSSGFMLSNANSTNQVGSNITALVPGGNIIQTSLTNGVGLITSNNNGSTNSDVKATVGHSPASVKMVASCNVNNINLGHPTSSGITHVNLSQPASTSATNVNPSQSGVIATALHSAPSTVSSVGSVLPQQPLVQPHLLQQQQQQILQMIQQQQQQPHQRLASHLPIKVPQYSASHIRPGNNITQNGSVTSSPGIVTTAHSIKVASSLSVPIFPKCTSNTELSVHDSILTSAVSTKVVSDTHKTQTHSSQVTVKQREDSHRTSAKPVSDEEEKKIQFMEKLDLYTSSALNDLVKRRNERKRRTTANPHYSFGFEMSNRDGAWNSSVTKRQRVRGQSQPEAQQQKQLIKKLNDNHDDFCAACHKGGELLMCETCRLVYHLDCLNPPLTHAPTYAWSCPKCLVLGKGLTYINNEVLARVHNYINFKTAKVEEKKLTEKKNSDLISERNNLEARLKHLNDKIVEKSLLQSNLSSQDMKKKEELHKLSDFVKSMKESSPAETLPAPSGSCLNS</sequence>
<keyword evidence="5" id="KW-0175">Coiled coil</keyword>
<dbReference type="OrthoDB" id="336088at2759"/>
<reference evidence="9" key="1">
    <citation type="submission" date="2025-08" db="UniProtKB">
        <authorList>
            <consortium name="RefSeq"/>
        </authorList>
    </citation>
    <scope>IDENTIFICATION</scope>
</reference>
<dbReference type="OMA" id="DDFCVVC"/>
<name>A0A9U8DXA5_BIOGL</name>
<organism evidence="8 9">
    <name type="scientific">Biomphalaria glabrata</name>
    <name type="common">Bloodfluke planorb</name>
    <name type="synonym">Freshwater snail</name>
    <dbReference type="NCBI Taxonomy" id="6526"/>
    <lineage>
        <taxon>Eukaryota</taxon>
        <taxon>Metazoa</taxon>
        <taxon>Spiralia</taxon>
        <taxon>Lophotrochozoa</taxon>
        <taxon>Mollusca</taxon>
        <taxon>Gastropoda</taxon>
        <taxon>Heterobranchia</taxon>
        <taxon>Euthyneura</taxon>
        <taxon>Panpulmonata</taxon>
        <taxon>Hygrophila</taxon>
        <taxon>Lymnaeoidea</taxon>
        <taxon>Planorbidae</taxon>
        <taxon>Biomphalaria</taxon>
    </lineage>
</organism>
<proteinExistence type="predicted"/>
<dbReference type="GO" id="GO:0008270">
    <property type="term" value="F:zinc ion binding"/>
    <property type="evidence" value="ECO:0007669"/>
    <property type="project" value="UniProtKB-KW"/>
</dbReference>
<dbReference type="PROSITE" id="PS50016">
    <property type="entry name" value="ZF_PHD_2"/>
    <property type="match status" value="1"/>
</dbReference>
<feature type="coiled-coil region" evidence="5">
    <location>
        <begin position="625"/>
        <end position="659"/>
    </location>
</feature>